<evidence type="ECO:0000313" key="1">
    <source>
        <dbReference type="EMBL" id="PAV03866.1"/>
    </source>
</evidence>
<dbReference type="Gene3D" id="1.10.490.110">
    <property type="entry name" value="Uncharacterized conserved protein DUF2267"/>
    <property type="match status" value="1"/>
</dbReference>
<evidence type="ECO:0000313" key="2">
    <source>
        <dbReference type="Proteomes" id="UP000217784"/>
    </source>
</evidence>
<organism evidence="1 2">
    <name type="scientific">Methanobacterium bryantii</name>
    <dbReference type="NCBI Taxonomy" id="2161"/>
    <lineage>
        <taxon>Archaea</taxon>
        <taxon>Methanobacteriati</taxon>
        <taxon>Methanobacteriota</taxon>
        <taxon>Methanomada group</taxon>
        <taxon>Methanobacteria</taxon>
        <taxon>Methanobacteriales</taxon>
        <taxon>Methanobacteriaceae</taxon>
        <taxon>Methanobacterium</taxon>
    </lineage>
</organism>
<sequence>MVKTAFSSIEKSTQKTKEWLHEMQDDLGWEDENMVYIAFRSVIQTLRDRLPLEEAIELGDELPMVMKGIYYEGYSTRHKPDKIKNREEFFQKVQEKTPKRPIKTEEATRAVFHLLENRLGGAGEIKQVRSNLPKDIQNLWKSSTSKK</sequence>
<keyword evidence="2" id="KW-1185">Reference proteome</keyword>
<accession>A0A2A2H3J9</accession>
<dbReference type="Pfam" id="PF10025">
    <property type="entry name" value="DUF2267"/>
    <property type="match status" value="1"/>
</dbReference>
<dbReference type="Proteomes" id="UP000217784">
    <property type="component" value="Unassembled WGS sequence"/>
</dbReference>
<dbReference type="InterPro" id="IPR038282">
    <property type="entry name" value="DUF2267_sf"/>
</dbReference>
<dbReference type="OrthoDB" id="212282at2157"/>
<dbReference type="InterPro" id="IPR018727">
    <property type="entry name" value="DUF2267"/>
</dbReference>
<dbReference type="AlphaFoldDB" id="A0A2A2H3J9"/>
<protein>
    <recommendedName>
        <fullName evidence="3">DUF2267 domain-containing protein</fullName>
    </recommendedName>
</protein>
<name>A0A2A2H3J9_METBR</name>
<proteinExistence type="predicted"/>
<reference evidence="1 2" key="1">
    <citation type="journal article" date="2017" name="BMC Genomics">
        <title>Genomic analysis of methanogenic archaea reveals a shift towards energy conservation.</title>
        <authorList>
            <person name="Gilmore S.P."/>
            <person name="Henske J.K."/>
            <person name="Sexton J.A."/>
            <person name="Solomon K.V."/>
            <person name="Seppala S."/>
            <person name="Yoo J.I."/>
            <person name="Huyett L.M."/>
            <person name="Pressman A."/>
            <person name="Cogan J.Z."/>
            <person name="Kivenson V."/>
            <person name="Peng X."/>
            <person name="Tan Y."/>
            <person name="Valentine D.L."/>
            <person name="O'Malley M.A."/>
        </authorList>
    </citation>
    <scope>NUCLEOTIDE SEQUENCE [LARGE SCALE GENOMIC DNA]</scope>
    <source>
        <strain evidence="1 2">M.o.H.</strain>
    </source>
</reference>
<dbReference type="EMBL" id="LMVM01000033">
    <property type="protein sequence ID" value="PAV03866.1"/>
    <property type="molecule type" value="Genomic_DNA"/>
</dbReference>
<dbReference type="RefSeq" id="WP_069585742.1">
    <property type="nucleotide sequence ID" value="NZ_LMVM01000033.1"/>
</dbReference>
<gene>
    <name evidence="1" type="ORF">ASJ80_02270</name>
</gene>
<comment type="caution">
    <text evidence="1">The sequence shown here is derived from an EMBL/GenBank/DDBJ whole genome shotgun (WGS) entry which is preliminary data.</text>
</comment>
<evidence type="ECO:0008006" key="3">
    <source>
        <dbReference type="Google" id="ProtNLM"/>
    </source>
</evidence>